<evidence type="ECO:0000256" key="4">
    <source>
        <dbReference type="SAM" id="MobiDB-lite"/>
    </source>
</evidence>
<name>A0A372INS5_9BACT</name>
<dbReference type="InterPro" id="IPR051685">
    <property type="entry name" value="Ycf3/AcsC/BcsC/TPR_MFPF"/>
</dbReference>
<dbReference type="OrthoDB" id="111238at2"/>
<dbReference type="RefSeq" id="WP_117301009.1">
    <property type="nucleotide sequence ID" value="NZ_QVQT02000004.1"/>
</dbReference>
<dbReference type="PANTHER" id="PTHR44943:SF8">
    <property type="entry name" value="TPR REPEAT-CONTAINING PROTEIN MJ0263"/>
    <property type="match status" value="1"/>
</dbReference>
<reference evidence="6 7" key="1">
    <citation type="submission" date="2018-08" db="EMBL/GenBank/DDBJ databases">
        <title>Acidipila sp. 4G-K13, an acidobacterium isolated from forest soil.</title>
        <authorList>
            <person name="Gao Z.-H."/>
            <person name="Qiu L.-H."/>
        </authorList>
    </citation>
    <scope>NUCLEOTIDE SEQUENCE [LARGE SCALE GENOMIC DNA]</scope>
    <source>
        <strain evidence="6 7">4G-K13</strain>
    </source>
</reference>
<dbReference type="InterPro" id="IPR011990">
    <property type="entry name" value="TPR-like_helical_dom_sf"/>
</dbReference>
<dbReference type="Pfam" id="PF14559">
    <property type="entry name" value="TPR_19"/>
    <property type="match status" value="1"/>
</dbReference>
<dbReference type="Proteomes" id="UP000264702">
    <property type="component" value="Unassembled WGS sequence"/>
</dbReference>
<evidence type="ECO:0000256" key="3">
    <source>
        <dbReference type="PROSITE-ProRule" id="PRU00339"/>
    </source>
</evidence>
<feature type="chain" id="PRO_5016597341" evidence="5">
    <location>
        <begin position="22"/>
        <end position="273"/>
    </location>
</feature>
<comment type="caution">
    <text evidence="6">The sequence shown here is derived from an EMBL/GenBank/DDBJ whole genome shotgun (WGS) entry which is preliminary data.</text>
</comment>
<dbReference type="PROSITE" id="PS51257">
    <property type="entry name" value="PROKAR_LIPOPROTEIN"/>
    <property type="match status" value="1"/>
</dbReference>
<proteinExistence type="predicted"/>
<dbReference type="InterPro" id="IPR019734">
    <property type="entry name" value="TPR_rpt"/>
</dbReference>
<evidence type="ECO:0000313" key="7">
    <source>
        <dbReference type="Proteomes" id="UP000264702"/>
    </source>
</evidence>
<dbReference type="PROSITE" id="PS50005">
    <property type="entry name" value="TPR"/>
    <property type="match status" value="1"/>
</dbReference>
<feature type="signal peptide" evidence="5">
    <location>
        <begin position="1"/>
        <end position="21"/>
    </location>
</feature>
<feature type="repeat" description="TPR" evidence="3">
    <location>
        <begin position="29"/>
        <end position="62"/>
    </location>
</feature>
<gene>
    <name evidence="6" type="ORF">D0Y96_11930</name>
</gene>
<accession>A0A372INS5</accession>
<keyword evidence="1" id="KW-0677">Repeat</keyword>
<dbReference type="PANTHER" id="PTHR44943">
    <property type="entry name" value="CELLULOSE SYNTHASE OPERON PROTEIN C"/>
    <property type="match status" value="1"/>
</dbReference>
<dbReference type="Pfam" id="PF13414">
    <property type="entry name" value="TPR_11"/>
    <property type="match status" value="1"/>
</dbReference>
<evidence type="ECO:0000313" key="6">
    <source>
        <dbReference type="EMBL" id="RFU16528.1"/>
    </source>
</evidence>
<evidence type="ECO:0000256" key="1">
    <source>
        <dbReference type="ARBA" id="ARBA00022737"/>
    </source>
</evidence>
<keyword evidence="5" id="KW-0732">Signal</keyword>
<evidence type="ECO:0000256" key="5">
    <source>
        <dbReference type="SAM" id="SignalP"/>
    </source>
</evidence>
<evidence type="ECO:0000256" key="2">
    <source>
        <dbReference type="ARBA" id="ARBA00022803"/>
    </source>
</evidence>
<organism evidence="6 7">
    <name type="scientific">Paracidobacterium acidisoli</name>
    <dbReference type="NCBI Taxonomy" id="2303751"/>
    <lineage>
        <taxon>Bacteria</taxon>
        <taxon>Pseudomonadati</taxon>
        <taxon>Acidobacteriota</taxon>
        <taxon>Terriglobia</taxon>
        <taxon>Terriglobales</taxon>
        <taxon>Acidobacteriaceae</taxon>
        <taxon>Paracidobacterium</taxon>
    </lineage>
</organism>
<dbReference type="EMBL" id="QVQT01000004">
    <property type="protein sequence ID" value="RFU16528.1"/>
    <property type="molecule type" value="Genomic_DNA"/>
</dbReference>
<feature type="region of interest" description="Disordered" evidence="4">
    <location>
        <begin position="254"/>
        <end position="273"/>
    </location>
</feature>
<sequence length="273" mass="30170">MNRIARVPVLAAATIALVASMAGCKRLEARDQLNKGVQAYKAAKYEEAIGHFQKAVNLDPTYPMTRLYLATAYMQQVTPDNTSPDNLKTAQMAINTYQQVLQDHPNDPGSLKGIAALYYDIDKFDDAKQWQMKVLQADPQDAEAAYTIGVIDFGKALRNATKVITGANQQVDGVGNAKLPVKDCKDLATQNSPLIDDGFTYLNQAIQIRPNYEDAMAYLNLMYRRKAEIECGDDAARKADIAKADEWREKAMGVRKEAEEKANSKSQGGIVMK</sequence>
<keyword evidence="7" id="KW-1185">Reference proteome</keyword>
<dbReference type="AlphaFoldDB" id="A0A372INS5"/>
<dbReference type="SMART" id="SM00028">
    <property type="entry name" value="TPR"/>
    <property type="match status" value="2"/>
</dbReference>
<protein>
    <submittedName>
        <fullName evidence="6">Tetratricopeptide repeat protein</fullName>
    </submittedName>
</protein>
<dbReference type="Gene3D" id="1.25.40.10">
    <property type="entry name" value="Tetratricopeptide repeat domain"/>
    <property type="match status" value="2"/>
</dbReference>
<keyword evidence="2 3" id="KW-0802">TPR repeat</keyword>
<feature type="compositionally biased region" description="Basic and acidic residues" evidence="4">
    <location>
        <begin position="254"/>
        <end position="263"/>
    </location>
</feature>
<dbReference type="SUPFAM" id="SSF48452">
    <property type="entry name" value="TPR-like"/>
    <property type="match status" value="1"/>
</dbReference>